<feature type="domain" description="Acyltransferase 3" evidence="2">
    <location>
        <begin position="10"/>
        <end position="347"/>
    </location>
</feature>
<feature type="transmembrane region" description="Helical" evidence="1">
    <location>
        <begin position="178"/>
        <end position="198"/>
    </location>
</feature>
<dbReference type="Pfam" id="PF01757">
    <property type="entry name" value="Acyl_transf_3"/>
    <property type="match status" value="1"/>
</dbReference>
<name>A0A502EST1_9FLAO</name>
<feature type="transmembrane region" description="Helical" evidence="1">
    <location>
        <begin position="330"/>
        <end position="351"/>
    </location>
</feature>
<gene>
    <name evidence="3" type="ORF">EAH81_12545</name>
</gene>
<dbReference type="RefSeq" id="WP_140507405.1">
    <property type="nucleotide sequence ID" value="NZ_RCZH01000007.1"/>
</dbReference>
<accession>A0A502EST1</accession>
<organism evidence="3 4">
    <name type="scientific">Flavobacterium pectinovorum</name>
    <dbReference type="NCBI Taxonomy" id="29533"/>
    <lineage>
        <taxon>Bacteria</taxon>
        <taxon>Pseudomonadati</taxon>
        <taxon>Bacteroidota</taxon>
        <taxon>Flavobacteriia</taxon>
        <taxon>Flavobacteriales</taxon>
        <taxon>Flavobacteriaceae</taxon>
        <taxon>Flavobacterium</taxon>
    </lineage>
</organism>
<sequence length="379" mass="44468">MTKNNIYFPNLNGVRCIAALMVIISHLELNKSYFNLENHFHEVKHLGRLGVSLFFVLSGFLITYLLIKEKEVNGRIKISFFYWRRVLRIWPLYYFIVLLSLFVLPKISLFHIPNLHLDFDTNSQFFLVCVLFICFLSNLLISIKLVPFATQTWSIGTEEQFYFVWPLLINKISNLKKWFLSIIVFYNVLLFLLSFSFLDGIKYITIIRDYSASVQLDSLTIGALGAYYFHKNDHVIKRIANDVSFVFSILVLILALLYNFQVPHFNSSFYAFLFITIILNLVYNKRLLKVLEFKPFTYLGKISYGLYMYHQIVIVLCINILLKFNFENTIPLYILSIVSTILVAGLSYEFLEKPFLKMKHKWSIFNTSTNPKTVNNISI</sequence>
<feature type="transmembrane region" description="Helical" evidence="1">
    <location>
        <begin position="267"/>
        <end position="283"/>
    </location>
</feature>
<keyword evidence="1" id="KW-0812">Transmembrane</keyword>
<keyword evidence="1" id="KW-1133">Transmembrane helix</keyword>
<dbReference type="PANTHER" id="PTHR23028">
    <property type="entry name" value="ACETYLTRANSFERASE"/>
    <property type="match status" value="1"/>
</dbReference>
<proteinExistence type="predicted"/>
<dbReference type="InterPro" id="IPR050879">
    <property type="entry name" value="Acyltransferase_3"/>
</dbReference>
<feature type="transmembrane region" description="Helical" evidence="1">
    <location>
        <begin position="49"/>
        <end position="67"/>
    </location>
</feature>
<reference evidence="3 4" key="1">
    <citation type="journal article" date="2019" name="Environ. Microbiol.">
        <title>Species interactions and distinct microbial communities in high Arctic permafrost affected cryosols are associated with the CH4 and CO2 gas fluxes.</title>
        <authorList>
            <person name="Altshuler I."/>
            <person name="Hamel J."/>
            <person name="Turney S."/>
            <person name="Magnuson E."/>
            <person name="Levesque R."/>
            <person name="Greer C."/>
            <person name="Whyte L.G."/>
        </authorList>
    </citation>
    <scope>NUCLEOTIDE SEQUENCE [LARGE SCALE GENOMIC DNA]</scope>
    <source>
        <strain evidence="3 4">42</strain>
    </source>
</reference>
<feature type="transmembrane region" description="Helical" evidence="1">
    <location>
        <begin position="12"/>
        <end position="29"/>
    </location>
</feature>
<dbReference type="GO" id="GO:0009103">
    <property type="term" value="P:lipopolysaccharide biosynthetic process"/>
    <property type="evidence" value="ECO:0007669"/>
    <property type="project" value="TreeGrafter"/>
</dbReference>
<dbReference type="GO" id="GO:0016020">
    <property type="term" value="C:membrane"/>
    <property type="evidence" value="ECO:0007669"/>
    <property type="project" value="TreeGrafter"/>
</dbReference>
<feature type="transmembrane region" description="Helical" evidence="1">
    <location>
        <begin position="210"/>
        <end position="230"/>
    </location>
</feature>
<feature type="transmembrane region" description="Helical" evidence="1">
    <location>
        <begin position="87"/>
        <end position="105"/>
    </location>
</feature>
<dbReference type="EMBL" id="RCZH01000007">
    <property type="protein sequence ID" value="TPG40122.1"/>
    <property type="molecule type" value="Genomic_DNA"/>
</dbReference>
<feature type="transmembrane region" description="Helical" evidence="1">
    <location>
        <begin position="304"/>
        <end position="324"/>
    </location>
</feature>
<keyword evidence="3" id="KW-0808">Transferase</keyword>
<keyword evidence="1" id="KW-0472">Membrane</keyword>
<dbReference type="InterPro" id="IPR002656">
    <property type="entry name" value="Acyl_transf_3_dom"/>
</dbReference>
<dbReference type="PANTHER" id="PTHR23028:SF53">
    <property type="entry name" value="ACYL_TRANSF_3 DOMAIN-CONTAINING PROTEIN"/>
    <property type="match status" value="1"/>
</dbReference>
<comment type="caution">
    <text evidence="3">The sequence shown here is derived from an EMBL/GenBank/DDBJ whole genome shotgun (WGS) entry which is preliminary data.</text>
</comment>
<dbReference type="Proteomes" id="UP000319700">
    <property type="component" value="Unassembled WGS sequence"/>
</dbReference>
<keyword evidence="4" id="KW-1185">Reference proteome</keyword>
<feature type="transmembrane region" description="Helical" evidence="1">
    <location>
        <begin position="242"/>
        <end position="261"/>
    </location>
</feature>
<evidence type="ECO:0000313" key="4">
    <source>
        <dbReference type="Proteomes" id="UP000319700"/>
    </source>
</evidence>
<evidence type="ECO:0000256" key="1">
    <source>
        <dbReference type="SAM" id="Phobius"/>
    </source>
</evidence>
<protein>
    <submittedName>
        <fullName evidence="3">Acyltransferase</fullName>
    </submittedName>
</protein>
<keyword evidence="3" id="KW-0012">Acyltransferase</keyword>
<feature type="transmembrane region" description="Helical" evidence="1">
    <location>
        <begin position="125"/>
        <end position="146"/>
    </location>
</feature>
<dbReference type="AlphaFoldDB" id="A0A502EST1"/>
<dbReference type="GO" id="GO:0016747">
    <property type="term" value="F:acyltransferase activity, transferring groups other than amino-acyl groups"/>
    <property type="evidence" value="ECO:0007669"/>
    <property type="project" value="InterPro"/>
</dbReference>
<evidence type="ECO:0000313" key="3">
    <source>
        <dbReference type="EMBL" id="TPG40122.1"/>
    </source>
</evidence>
<dbReference type="OrthoDB" id="290051at2"/>
<evidence type="ECO:0000259" key="2">
    <source>
        <dbReference type="Pfam" id="PF01757"/>
    </source>
</evidence>